<sequence>MVTPALLAALNTGFKADFTRGETGAPIVGAALSTSVPSSTAINTYGFLGNLPIFRKWVGEKRVKQLQSKVYQLVNDDYTADFAISLKEIEDDMIGLYPAMFEGWGREAGAWMDRLRFEALAEGHLRECFDGQNFFDTDHPTYNEDPAAPATWSNNDTTGEGEAWFLLDLSQPLKPLLAQERKKPVFWWINDKFTDSQVAETGLTRAYAEARGAVGYTMPFLAYRSTKTCNATNIIAARDAMKAFKDDNGEPRGVRPTALVAGVSNQQRAKDSFKANLAGGESNTLAGEMIIIEADRLP</sequence>
<evidence type="ECO:0000313" key="2">
    <source>
        <dbReference type="EMBL" id="AJP74603.1"/>
    </source>
</evidence>
<evidence type="ECO:0000313" key="3">
    <source>
        <dbReference type="Proteomes" id="UP000032300"/>
    </source>
</evidence>
<reference evidence="2 3" key="2">
    <citation type="submission" date="2015-02" db="EMBL/GenBank/DDBJ databases">
        <title>The complete genome of Sphingomonas hengshuiensis sp. WHSC-8 isolated from soil of Hengshui Lake.</title>
        <authorList>
            <person name="Wei S."/>
            <person name="Guo J."/>
            <person name="Su C."/>
            <person name="Wu R."/>
            <person name="Zhang Z."/>
            <person name="Liang K."/>
            <person name="Li H."/>
            <person name="Wang T."/>
            <person name="Liu H."/>
            <person name="Zhang C."/>
            <person name="Li Z."/>
            <person name="Wang Q."/>
            <person name="Meng J."/>
        </authorList>
    </citation>
    <scope>NUCLEOTIDE SEQUENCE [LARGE SCALE GENOMIC DNA]</scope>
    <source>
        <strain evidence="2 3">WHSC-8</strain>
    </source>
</reference>
<dbReference type="AlphaFoldDB" id="A0A7U5BG19"/>
<dbReference type="Proteomes" id="UP000032300">
    <property type="component" value="Chromosome"/>
</dbReference>
<gene>
    <name evidence="2" type="ORF">TS85_17250</name>
</gene>
<organism evidence="2 3">
    <name type="scientific">Sphingomonas hengshuiensis</name>
    <dbReference type="NCBI Taxonomy" id="1609977"/>
    <lineage>
        <taxon>Bacteria</taxon>
        <taxon>Pseudomonadati</taxon>
        <taxon>Pseudomonadota</taxon>
        <taxon>Alphaproteobacteria</taxon>
        <taxon>Sphingomonadales</taxon>
        <taxon>Sphingomonadaceae</taxon>
        <taxon>Sphingomonas</taxon>
    </lineage>
</organism>
<accession>A0A7U5BG19</accession>
<proteinExistence type="predicted"/>
<dbReference type="KEGG" id="sphi:TS85_17250"/>
<protein>
    <recommendedName>
        <fullName evidence="1">Bacteriophage Mu GpT domain-containing protein</fullName>
    </recommendedName>
</protein>
<name>A0A7U5BG19_9SPHN</name>
<feature type="domain" description="Bacteriophage Mu GpT" evidence="1">
    <location>
        <begin position="7"/>
        <end position="295"/>
    </location>
</feature>
<dbReference type="EMBL" id="CP010836">
    <property type="protein sequence ID" value="AJP74603.1"/>
    <property type="molecule type" value="Genomic_DNA"/>
</dbReference>
<dbReference type="Pfam" id="PF10124">
    <property type="entry name" value="Mu-like_gpT"/>
    <property type="match status" value="1"/>
</dbReference>
<evidence type="ECO:0000259" key="1">
    <source>
        <dbReference type="Pfam" id="PF10124"/>
    </source>
</evidence>
<dbReference type="InterPro" id="IPR018774">
    <property type="entry name" value="Phage_Mu_GpT"/>
</dbReference>
<reference evidence="2 3" key="1">
    <citation type="journal article" date="2015" name="Int. J. Syst. Evol. Microbiol.">
        <title>Sphingomonas hengshuiensis sp. nov., isolated from lake wetland.</title>
        <authorList>
            <person name="Wei S."/>
            <person name="Wang T."/>
            <person name="Liu H."/>
            <person name="Zhang C."/>
            <person name="Guo J."/>
            <person name="Wang Q."/>
            <person name="Liang K."/>
            <person name="Zhang Z."/>
        </authorList>
    </citation>
    <scope>NUCLEOTIDE SEQUENCE [LARGE SCALE GENOMIC DNA]</scope>
    <source>
        <strain evidence="2 3">WHSC-8</strain>
    </source>
</reference>
<keyword evidence="3" id="KW-1185">Reference proteome</keyword>